<evidence type="ECO:0000256" key="1">
    <source>
        <dbReference type="SAM" id="Phobius"/>
    </source>
</evidence>
<keyword evidence="1" id="KW-0472">Membrane</keyword>
<evidence type="ECO:0000313" key="5">
    <source>
        <dbReference type="Proteomes" id="UP000321425"/>
    </source>
</evidence>
<feature type="transmembrane region" description="Helical" evidence="1">
    <location>
        <begin position="84"/>
        <end position="104"/>
    </location>
</feature>
<organism evidence="3 4">
    <name type="scientific">Alkalibacterium putridalgicola</name>
    <dbReference type="NCBI Taxonomy" id="426703"/>
    <lineage>
        <taxon>Bacteria</taxon>
        <taxon>Bacillati</taxon>
        <taxon>Bacillota</taxon>
        <taxon>Bacilli</taxon>
        <taxon>Lactobacillales</taxon>
        <taxon>Carnobacteriaceae</taxon>
        <taxon>Alkalibacterium</taxon>
    </lineage>
</organism>
<dbReference type="RefSeq" id="WP_091488127.1">
    <property type="nucleotide sequence ID" value="NZ_BJUX01000004.1"/>
</dbReference>
<keyword evidence="5" id="KW-1185">Reference proteome</keyword>
<gene>
    <name evidence="2" type="ORF">APU01nite_06270</name>
    <name evidence="3" type="ORF">SAMN04488100_11446</name>
</gene>
<keyword evidence="1" id="KW-1133">Transmembrane helix</keyword>
<feature type="transmembrane region" description="Helical" evidence="1">
    <location>
        <begin position="29"/>
        <end position="47"/>
    </location>
</feature>
<accession>A0A1H7TWV5</accession>
<dbReference type="InterPro" id="IPR045620">
    <property type="entry name" value="DUF6442"/>
</dbReference>
<dbReference type="AlphaFoldDB" id="A0A1H7TWV5"/>
<feature type="transmembrane region" description="Helical" evidence="1">
    <location>
        <begin position="53"/>
        <end position="72"/>
    </location>
</feature>
<dbReference type="EMBL" id="BJUX01000004">
    <property type="protein sequence ID" value="GEK88588.1"/>
    <property type="molecule type" value="Genomic_DNA"/>
</dbReference>
<dbReference type="EMBL" id="FOBL01000014">
    <property type="protein sequence ID" value="SEL88948.1"/>
    <property type="molecule type" value="Genomic_DNA"/>
</dbReference>
<protein>
    <submittedName>
        <fullName evidence="3">Uncharacterized protein</fullName>
    </submittedName>
</protein>
<evidence type="ECO:0000313" key="3">
    <source>
        <dbReference type="EMBL" id="SEL88948.1"/>
    </source>
</evidence>
<dbReference type="Pfam" id="PF20040">
    <property type="entry name" value="DUF6442"/>
    <property type="match status" value="1"/>
</dbReference>
<evidence type="ECO:0000313" key="4">
    <source>
        <dbReference type="Proteomes" id="UP000198548"/>
    </source>
</evidence>
<reference evidence="3 4" key="1">
    <citation type="submission" date="2016-10" db="EMBL/GenBank/DDBJ databases">
        <authorList>
            <person name="de Groot N.N."/>
        </authorList>
    </citation>
    <scope>NUCLEOTIDE SEQUENCE [LARGE SCALE GENOMIC DNA]</scope>
    <source>
        <strain evidence="3 4">DSM 19182</strain>
    </source>
</reference>
<reference evidence="2 5" key="2">
    <citation type="submission" date="2019-07" db="EMBL/GenBank/DDBJ databases">
        <title>Whole genome shotgun sequence of Alkalibacterium putridalgicola NBRC 103243.</title>
        <authorList>
            <person name="Hosoyama A."/>
            <person name="Uohara A."/>
            <person name="Ohji S."/>
            <person name="Ichikawa N."/>
        </authorList>
    </citation>
    <scope>NUCLEOTIDE SEQUENCE [LARGE SCALE GENOMIC DNA]</scope>
    <source>
        <strain evidence="2 5">NBRC 103243</strain>
    </source>
</reference>
<evidence type="ECO:0000313" key="2">
    <source>
        <dbReference type="EMBL" id="GEK88588.1"/>
    </source>
</evidence>
<name>A0A1H7TWV5_9LACT</name>
<dbReference type="Proteomes" id="UP000198548">
    <property type="component" value="Unassembled WGS sequence"/>
</dbReference>
<keyword evidence="1" id="KW-0812">Transmembrane</keyword>
<dbReference type="OrthoDB" id="2970435at2"/>
<proteinExistence type="predicted"/>
<sequence>MDKETIVEKAQKSGKDEREMQIRNKSYKFSWILVSITLLALAGFRVFQNETVTDLFLILITHNFGLMLYQYYQKRELTKLTFGTLLSLFALGLGVFALLSQYGVF</sequence>
<dbReference type="Proteomes" id="UP000321425">
    <property type="component" value="Unassembled WGS sequence"/>
</dbReference>